<feature type="compositionally biased region" description="Basic and acidic residues" evidence="1">
    <location>
        <begin position="16"/>
        <end position="33"/>
    </location>
</feature>
<accession>A0A7W4UMC8</accession>
<feature type="region of interest" description="Disordered" evidence="1">
    <location>
        <begin position="1"/>
        <end position="33"/>
    </location>
</feature>
<proteinExistence type="predicted"/>
<dbReference type="EMBL" id="JACHWJ010000001">
    <property type="protein sequence ID" value="MBB2957099.1"/>
    <property type="molecule type" value="Genomic_DNA"/>
</dbReference>
<name>A0A7W4UMC8_9MICO</name>
<organism evidence="2 3">
    <name type="scientific">Pseudoclavibacter helvolus</name>
    <dbReference type="NCBI Taxonomy" id="255205"/>
    <lineage>
        <taxon>Bacteria</taxon>
        <taxon>Bacillati</taxon>
        <taxon>Actinomycetota</taxon>
        <taxon>Actinomycetes</taxon>
        <taxon>Micrococcales</taxon>
        <taxon>Microbacteriaceae</taxon>
        <taxon>Pseudoclavibacter</taxon>
    </lineage>
</organism>
<gene>
    <name evidence="2" type="ORF">FHX72_001211</name>
</gene>
<keyword evidence="3" id="KW-1185">Reference proteome</keyword>
<sequence length="209" mass="22467">MDALSTEMPEAQSQLDEVHNFTDRDVTRPDDEQTERVEVTQIGTLATSTGVLSVLDFGYDNDDARPLARTVASGTYPVDRVTAFGRNAAVRVRFSDSVPVAWHPASLPGSGHVVGVDAGCICIVDYICYSAMSRRDKAAAYDAFVAAPRPAAQEFSLSDTDRGIAFDSGYGDGSYPAYWGLDADGKTAQLVVDCMVLVSQDEDGMLTHL</sequence>
<evidence type="ECO:0008006" key="4">
    <source>
        <dbReference type="Google" id="ProtNLM"/>
    </source>
</evidence>
<dbReference type="AlphaFoldDB" id="A0A7W4UMC8"/>
<dbReference type="Proteomes" id="UP000545286">
    <property type="component" value="Unassembled WGS sequence"/>
</dbReference>
<protein>
    <recommendedName>
        <fullName evidence="4">DUF4241 domain-containing protein</fullName>
    </recommendedName>
</protein>
<dbReference type="InterPro" id="IPR025335">
    <property type="entry name" value="DUF4241"/>
</dbReference>
<reference evidence="2 3" key="1">
    <citation type="submission" date="2020-08" db="EMBL/GenBank/DDBJ databases">
        <title>Sequencing the genomes of 1000 actinobacteria strains.</title>
        <authorList>
            <person name="Klenk H.-P."/>
        </authorList>
    </citation>
    <scope>NUCLEOTIDE SEQUENCE [LARGE SCALE GENOMIC DNA]</scope>
    <source>
        <strain evidence="2 3">DSM 20419</strain>
    </source>
</reference>
<comment type="caution">
    <text evidence="2">The sequence shown here is derived from an EMBL/GenBank/DDBJ whole genome shotgun (WGS) entry which is preliminary data.</text>
</comment>
<evidence type="ECO:0000313" key="3">
    <source>
        <dbReference type="Proteomes" id="UP000545286"/>
    </source>
</evidence>
<evidence type="ECO:0000313" key="2">
    <source>
        <dbReference type="EMBL" id="MBB2957099.1"/>
    </source>
</evidence>
<dbReference type="Pfam" id="PF14025">
    <property type="entry name" value="DUF4241"/>
    <property type="match status" value="1"/>
</dbReference>
<evidence type="ECO:0000256" key="1">
    <source>
        <dbReference type="SAM" id="MobiDB-lite"/>
    </source>
</evidence>
<dbReference type="RefSeq" id="WP_183623626.1">
    <property type="nucleotide sequence ID" value="NZ_JACHWJ010000001.1"/>
</dbReference>